<feature type="chain" id="PRO_5043732720" description="Tail-anchored protein insertion receptor WRB" evidence="1">
    <location>
        <begin position="21"/>
        <end position="165"/>
    </location>
</feature>
<comment type="caution">
    <text evidence="2">The sequence shown here is derived from an EMBL/GenBank/DDBJ whole genome shotgun (WGS) entry which is preliminary data.</text>
</comment>
<feature type="signal peptide" evidence="1">
    <location>
        <begin position="1"/>
        <end position="20"/>
    </location>
</feature>
<dbReference type="Proteomes" id="UP001489004">
    <property type="component" value="Unassembled WGS sequence"/>
</dbReference>
<keyword evidence="3" id="KW-1185">Reference proteome</keyword>
<proteinExistence type="predicted"/>
<protein>
    <recommendedName>
        <fullName evidence="4">Tail-anchored protein insertion receptor WRB</fullName>
    </recommendedName>
</protein>
<dbReference type="EMBL" id="JALJOR010000008">
    <property type="protein sequence ID" value="KAK9812785.1"/>
    <property type="molecule type" value="Genomic_DNA"/>
</dbReference>
<sequence>MVLLAFVALFLYLVIDVLQALYGQKQVKRILLQRGKLQSEVAELQRQAARLSSPATFAQSAKLQRRAIAKEKEGELLQQWQERCERGWSSRLATLVKLALTVALAASCWGQPAAFINPEVMWPLGRWLAAPHAAKLVGTGAVTVLPWLGLCKRASSAIASALVGV</sequence>
<evidence type="ECO:0000313" key="3">
    <source>
        <dbReference type="Proteomes" id="UP001489004"/>
    </source>
</evidence>
<dbReference type="Pfam" id="PF04420">
    <property type="entry name" value="CHD5"/>
    <property type="match status" value="1"/>
</dbReference>
<dbReference type="InterPro" id="IPR028945">
    <property type="entry name" value="Get1"/>
</dbReference>
<dbReference type="GO" id="GO:0071816">
    <property type="term" value="P:tail-anchored membrane protein insertion into ER membrane"/>
    <property type="evidence" value="ECO:0007669"/>
    <property type="project" value="InterPro"/>
</dbReference>
<gene>
    <name evidence="2" type="ORF">WJX72_003669</name>
</gene>
<keyword evidence="1" id="KW-0732">Signal</keyword>
<organism evidence="2 3">
    <name type="scientific">[Myrmecia] bisecta</name>
    <dbReference type="NCBI Taxonomy" id="41462"/>
    <lineage>
        <taxon>Eukaryota</taxon>
        <taxon>Viridiplantae</taxon>
        <taxon>Chlorophyta</taxon>
        <taxon>core chlorophytes</taxon>
        <taxon>Trebouxiophyceae</taxon>
        <taxon>Trebouxiales</taxon>
        <taxon>Trebouxiaceae</taxon>
        <taxon>Myrmecia</taxon>
    </lineage>
</organism>
<evidence type="ECO:0000256" key="1">
    <source>
        <dbReference type="SAM" id="SignalP"/>
    </source>
</evidence>
<reference evidence="2 3" key="1">
    <citation type="journal article" date="2024" name="Nat. Commun.">
        <title>Phylogenomics reveals the evolutionary origins of lichenization in chlorophyte algae.</title>
        <authorList>
            <person name="Puginier C."/>
            <person name="Libourel C."/>
            <person name="Otte J."/>
            <person name="Skaloud P."/>
            <person name="Haon M."/>
            <person name="Grisel S."/>
            <person name="Petersen M."/>
            <person name="Berrin J.G."/>
            <person name="Delaux P.M."/>
            <person name="Dal Grande F."/>
            <person name="Keller J."/>
        </authorList>
    </citation>
    <scope>NUCLEOTIDE SEQUENCE [LARGE SCALE GENOMIC DNA]</scope>
    <source>
        <strain evidence="2 3">SAG 2043</strain>
    </source>
</reference>
<evidence type="ECO:0000313" key="2">
    <source>
        <dbReference type="EMBL" id="KAK9812785.1"/>
    </source>
</evidence>
<dbReference type="AlphaFoldDB" id="A0AAW1PSI3"/>
<evidence type="ECO:0008006" key="4">
    <source>
        <dbReference type="Google" id="ProtNLM"/>
    </source>
</evidence>
<name>A0AAW1PSI3_9CHLO</name>
<accession>A0AAW1PSI3</accession>